<keyword evidence="6 17" id="KW-0686">Riboflavin biosynthesis</keyword>
<dbReference type="Pfam" id="PF00926">
    <property type="entry name" value="DHBP_synthase"/>
    <property type="match status" value="1"/>
</dbReference>
<keyword evidence="10 17" id="KW-0862">Zinc</keyword>
<evidence type="ECO:0000313" key="21">
    <source>
        <dbReference type="Proteomes" id="UP001059836"/>
    </source>
</evidence>
<evidence type="ECO:0000256" key="12">
    <source>
        <dbReference type="ARBA" id="ARBA00023134"/>
    </source>
</evidence>
<evidence type="ECO:0000256" key="4">
    <source>
        <dbReference type="ARBA" id="ARBA00004904"/>
    </source>
</evidence>
<feature type="binding site" evidence="17">
    <location>
        <begin position="321"/>
        <end position="323"/>
    </location>
    <ligand>
        <name>GTP</name>
        <dbReference type="ChEBI" id="CHEBI:37565"/>
    </ligand>
</feature>
<feature type="binding site" evidence="17">
    <location>
        <position position="183"/>
    </location>
    <ligand>
        <name>D-ribulose 5-phosphate</name>
        <dbReference type="ChEBI" id="CHEBI:58121"/>
    </ligand>
</feature>
<feature type="region of interest" description="Disordered" evidence="18">
    <location>
        <begin position="422"/>
        <end position="450"/>
    </location>
</feature>
<comment type="catalytic activity">
    <reaction evidence="16 17">
        <text>GTP + 4 H2O = 2,5-diamino-6-hydroxy-4-(5-phosphoribosylamino)-pyrimidine + formate + 2 phosphate + 3 H(+)</text>
        <dbReference type="Rhea" id="RHEA:23704"/>
        <dbReference type="ChEBI" id="CHEBI:15377"/>
        <dbReference type="ChEBI" id="CHEBI:15378"/>
        <dbReference type="ChEBI" id="CHEBI:15740"/>
        <dbReference type="ChEBI" id="CHEBI:37565"/>
        <dbReference type="ChEBI" id="CHEBI:43474"/>
        <dbReference type="ChEBI" id="CHEBI:58614"/>
        <dbReference type="EC" id="3.5.4.25"/>
    </reaction>
</comment>
<keyword evidence="9 17" id="KW-0378">Hydrolase</keyword>
<dbReference type="NCBIfam" id="TIGR00506">
    <property type="entry name" value="ribB"/>
    <property type="match status" value="1"/>
</dbReference>
<feature type="binding site" evidence="17">
    <location>
        <position position="298"/>
    </location>
    <ligand>
        <name>GTP</name>
        <dbReference type="ChEBI" id="CHEBI:37565"/>
    </ligand>
</feature>
<dbReference type="SUPFAM" id="SSF142695">
    <property type="entry name" value="RibA-like"/>
    <property type="match status" value="1"/>
</dbReference>
<comment type="pathway">
    <text evidence="4 17">Cofactor biosynthesis; riboflavin biosynthesis; 2-hydroxy-3-oxobutyl phosphate from D-ribulose 5-phosphate: step 1/1.</text>
</comment>
<dbReference type="Gene3D" id="3.90.870.10">
    <property type="entry name" value="DHBP synthase"/>
    <property type="match status" value="1"/>
</dbReference>
<keyword evidence="8 17" id="KW-0547">Nucleotide-binding</keyword>
<accession>A0ABX6IJA5</accession>
<comment type="catalytic activity">
    <reaction evidence="1 17">
        <text>D-ribulose 5-phosphate = (2S)-2-hydroxy-3-oxobutyl phosphate + formate + H(+)</text>
        <dbReference type="Rhea" id="RHEA:18457"/>
        <dbReference type="ChEBI" id="CHEBI:15378"/>
        <dbReference type="ChEBI" id="CHEBI:15740"/>
        <dbReference type="ChEBI" id="CHEBI:58121"/>
        <dbReference type="ChEBI" id="CHEBI:58830"/>
        <dbReference type="EC" id="4.1.99.12"/>
    </reaction>
</comment>
<dbReference type="EC" id="4.1.99.12" evidence="17"/>
<feature type="binding site" evidence="17">
    <location>
        <position position="282"/>
    </location>
    <ligand>
        <name>Zn(2+)</name>
        <dbReference type="ChEBI" id="CHEBI:29105"/>
        <note>catalytic</note>
    </ligand>
</feature>
<keyword evidence="7 17" id="KW-0479">Metal-binding</keyword>
<dbReference type="HAMAP" id="MF_00179">
    <property type="entry name" value="RibA"/>
    <property type="match status" value="1"/>
</dbReference>
<dbReference type="SUPFAM" id="SSF55821">
    <property type="entry name" value="YrdC/RibB"/>
    <property type="match status" value="1"/>
</dbReference>
<feature type="site" description="Essential for DHBP synthase activity" evidence="17">
    <location>
        <position position="145"/>
    </location>
</feature>
<feature type="compositionally biased region" description="Polar residues" evidence="18">
    <location>
        <begin position="440"/>
        <end position="450"/>
    </location>
</feature>
<keyword evidence="12 17" id="KW-0342">GTP-binding</keyword>
<dbReference type="HAMAP" id="MF_01283">
    <property type="entry name" value="RibBA"/>
    <property type="match status" value="1"/>
</dbReference>
<feature type="binding site" evidence="17">
    <location>
        <position position="383"/>
    </location>
    <ligand>
        <name>GTP</name>
        <dbReference type="ChEBI" id="CHEBI:37565"/>
    </ligand>
</feature>
<comment type="similarity">
    <text evidence="5 17">In the N-terminal section; belongs to the DHBP synthase family.</text>
</comment>
<evidence type="ECO:0000256" key="13">
    <source>
        <dbReference type="ARBA" id="ARBA00023211"/>
    </source>
</evidence>
<evidence type="ECO:0000256" key="3">
    <source>
        <dbReference type="ARBA" id="ARBA00004853"/>
    </source>
</evidence>
<feature type="domain" description="GTP cyclohydrolase II" evidence="19">
    <location>
        <begin position="229"/>
        <end position="399"/>
    </location>
</feature>
<keyword evidence="14 17" id="KW-0456">Lyase</keyword>
<feature type="binding site" evidence="17">
    <location>
        <position position="51"/>
    </location>
    <ligand>
        <name>D-ribulose 5-phosphate</name>
        <dbReference type="ChEBI" id="CHEBI:58121"/>
    </ligand>
</feature>
<dbReference type="Pfam" id="PF00925">
    <property type="entry name" value="GTP_cyclohydro2"/>
    <property type="match status" value="1"/>
</dbReference>
<dbReference type="HAMAP" id="MF_00180">
    <property type="entry name" value="RibB"/>
    <property type="match status" value="1"/>
</dbReference>
<evidence type="ECO:0000256" key="6">
    <source>
        <dbReference type="ARBA" id="ARBA00022619"/>
    </source>
</evidence>
<evidence type="ECO:0000256" key="2">
    <source>
        <dbReference type="ARBA" id="ARBA00002284"/>
    </source>
</evidence>
<evidence type="ECO:0000256" key="16">
    <source>
        <dbReference type="ARBA" id="ARBA00049295"/>
    </source>
</evidence>
<dbReference type="CDD" id="cd00641">
    <property type="entry name" value="GTP_cyclohydro2"/>
    <property type="match status" value="1"/>
</dbReference>
<feature type="binding site" evidence="17">
    <location>
        <begin position="277"/>
        <end position="281"/>
    </location>
    <ligand>
        <name>GTP</name>
        <dbReference type="ChEBI" id="CHEBI:37565"/>
    </ligand>
</feature>
<organism evidence="20 21">
    <name type="scientific">Gordonia pseudamarae</name>
    <dbReference type="NCBI Taxonomy" id="2831662"/>
    <lineage>
        <taxon>Bacteria</taxon>
        <taxon>Bacillati</taxon>
        <taxon>Actinomycetota</taxon>
        <taxon>Actinomycetes</taxon>
        <taxon>Mycobacteriales</taxon>
        <taxon>Gordoniaceae</taxon>
        <taxon>Gordonia</taxon>
    </lineage>
</organism>
<dbReference type="InterPro" id="IPR000422">
    <property type="entry name" value="DHBP_synthase_RibB"/>
</dbReference>
<evidence type="ECO:0000256" key="10">
    <source>
        <dbReference type="ARBA" id="ARBA00022833"/>
    </source>
</evidence>
<feature type="binding site" evidence="17">
    <location>
        <begin position="159"/>
        <end position="163"/>
    </location>
    <ligand>
        <name>D-ribulose 5-phosphate</name>
        <dbReference type="ChEBI" id="CHEBI:58121"/>
    </ligand>
</feature>
<reference evidence="20" key="1">
    <citation type="journal article" date="2021" name="Nat. Microbiol.">
        <title>Cocultivation of an ultrasmall environmental parasitic bacterium with lytic ability against bacteria associated with wastewater foams.</title>
        <authorList>
            <person name="Batinovic S."/>
            <person name="Rose J.J.A."/>
            <person name="Ratcliffe J."/>
            <person name="Seviour R.J."/>
            <person name="Petrovski S."/>
        </authorList>
    </citation>
    <scope>NUCLEOTIDE SEQUENCE</scope>
    <source>
        <strain evidence="20">CON9</strain>
    </source>
</reference>
<feature type="region of interest" description="GTP cyclohydrolase II" evidence="17">
    <location>
        <begin position="223"/>
        <end position="450"/>
    </location>
</feature>
<feature type="binding site" evidence="17">
    <location>
        <position position="47"/>
    </location>
    <ligand>
        <name>Mg(2+)</name>
        <dbReference type="ChEBI" id="CHEBI:18420"/>
        <label>2</label>
    </ligand>
</feature>
<comment type="function">
    <text evidence="2 17">Catalyzes the conversion of D-ribulose 5-phosphate to formate and 3,4-dihydroxy-2-butanone 4-phosphate.</text>
</comment>
<dbReference type="EC" id="3.5.4.25" evidence="17"/>
<dbReference type="NCBIfam" id="NF006803">
    <property type="entry name" value="PRK09311.1"/>
    <property type="match status" value="1"/>
</dbReference>
<evidence type="ECO:0000256" key="7">
    <source>
        <dbReference type="ARBA" id="ARBA00022723"/>
    </source>
</evidence>
<dbReference type="RefSeq" id="WP_213243246.1">
    <property type="nucleotide sequence ID" value="NZ_CP045806.1"/>
</dbReference>
<comment type="similarity">
    <text evidence="17">In the C-terminal section; belongs to the GTP cyclohydrolase II family.</text>
</comment>
<comment type="function">
    <text evidence="17">Catalyzes the conversion of GTP to 2,5-diamino-6-ribosylamino-4(3H)-pyrimidinone 5'-phosphate (DARP), formate and pyrophosphate.</text>
</comment>
<dbReference type="Proteomes" id="UP001059836">
    <property type="component" value="Chromosome"/>
</dbReference>
<name>A0ABX6IJA5_9ACTN</name>
<dbReference type="NCBIfam" id="NF001591">
    <property type="entry name" value="PRK00393.1"/>
    <property type="match status" value="1"/>
</dbReference>
<feature type="active site" description="Nucleophile; for GTP cyclohydrolase activity" evidence="17">
    <location>
        <position position="357"/>
    </location>
</feature>
<evidence type="ECO:0000256" key="11">
    <source>
        <dbReference type="ARBA" id="ARBA00022842"/>
    </source>
</evidence>
<dbReference type="InterPro" id="IPR016299">
    <property type="entry name" value="Riboflavin_synth_RibBA"/>
</dbReference>
<feature type="binding site" evidence="17">
    <location>
        <position position="162"/>
    </location>
    <ligand>
        <name>Mg(2+)</name>
        <dbReference type="ChEBI" id="CHEBI:18420"/>
        <label>2</label>
    </ligand>
</feature>
<dbReference type="PIRSF" id="PIRSF001259">
    <property type="entry name" value="RibA"/>
    <property type="match status" value="1"/>
</dbReference>
<feature type="site" description="Essential for DHBP synthase activity" evidence="17">
    <location>
        <position position="183"/>
    </location>
</feature>
<evidence type="ECO:0000256" key="17">
    <source>
        <dbReference type="HAMAP-Rule" id="MF_01283"/>
    </source>
</evidence>
<feature type="binding site" evidence="17">
    <location>
        <begin position="46"/>
        <end position="47"/>
    </location>
    <ligand>
        <name>D-ribulose 5-phosphate</name>
        <dbReference type="ChEBI" id="CHEBI:58121"/>
    </ligand>
</feature>
<dbReference type="InterPro" id="IPR017945">
    <property type="entry name" value="DHBP_synth_RibB-like_a/b_dom"/>
</dbReference>
<sequence>MSEDTTAPAVAVAGATETRATFDTVERAIADIAAGKAVVVVDDEDRENEGDLIFAAEMATPELVAFMVRYTSGYLCVPLDGDDCDRLGLPPMYSMNQDKHGTAYTVTVDARLGVGTGISAADRATTMRLLADPKATAGDFTRPGHVVPLRAKEGGVLRRPGHTEAAVDLARLAGMAPAGVICEIVSQKDEGHMAQTDELRVFADEHDLALISIADLIAWRRRHEKHVVRVADARIPTRHGDFRAVGYSSVYDDVEHVALVTGDIAGADGQGNDVLVRVHSECLTGDVFGSLRCDCGPQLDAAMEMVAAEGRGIVLYMRGHEGRGIGLLHKLQAYQLQDSGQDTVDANLSLGLPADSRDYGLGAQILVDLGVGSMRLLTNNPAKRVGLDGYGLQITERVPMPVRANAENLRYLRTKRDRMGHDLDGLDEAVSNEGAVRPSGQRSSATGSPA</sequence>
<dbReference type="InterPro" id="IPR036144">
    <property type="entry name" value="RibA-like_sf"/>
</dbReference>
<keyword evidence="15 17" id="KW-0511">Multifunctional enzyme</keyword>
<evidence type="ECO:0000256" key="5">
    <source>
        <dbReference type="ARBA" id="ARBA00005520"/>
    </source>
</evidence>
<dbReference type="PANTHER" id="PTHR21327">
    <property type="entry name" value="GTP CYCLOHYDROLASE II-RELATED"/>
    <property type="match status" value="1"/>
</dbReference>
<keyword evidence="13 17" id="KW-0464">Manganese</keyword>
<keyword evidence="21" id="KW-1185">Reference proteome</keyword>
<comment type="cofactor">
    <cofactor evidence="17">
        <name>Zn(2+)</name>
        <dbReference type="ChEBI" id="CHEBI:29105"/>
    </cofactor>
    <text evidence="17">Binds 1 zinc ion per subunit.</text>
</comment>
<feature type="binding site" evidence="17">
    <location>
        <position position="293"/>
    </location>
    <ligand>
        <name>Zn(2+)</name>
        <dbReference type="ChEBI" id="CHEBI:29105"/>
        <note>catalytic</note>
    </ligand>
</feature>
<dbReference type="GO" id="GO:0008686">
    <property type="term" value="F:3,4-dihydroxy-2-butanone-4-phosphate synthase activity"/>
    <property type="evidence" value="ECO:0007669"/>
    <property type="project" value="UniProtKB-EC"/>
</dbReference>
<evidence type="ECO:0000256" key="8">
    <source>
        <dbReference type="ARBA" id="ARBA00022741"/>
    </source>
</evidence>
<evidence type="ECO:0000256" key="14">
    <source>
        <dbReference type="ARBA" id="ARBA00023239"/>
    </source>
</evidence>
<evidence type="ECO:0000256" key="9">
    <source>
        <dbReference type="ARBA" id="ARBA00022801"/>
    </source>
</evidence>
<dbReference type="InterPro" id="IPR000926">
    <property type="entry name" value="RibA"/>
</dbReference>
<protein>
    <recommendedName>
        <fullName evidence="17">Riboflavin biosynthesis protein RibBA</fullName>
    </recommendedName>
    <domain>
        <recommendedName>
            <fullName evidence="17">3,4-dihydroxy-2-butanone 4-phosphate synthase</fullName>
            <shortName evidence="17">DHBP synthase</shortName>
            <ecNumber evidence="17">4.1.99.12</ecNumber>
        </recommendedName>
    </domain>
    <domain>
        <recommendedName>
            <fullName evidence="17">GTP cyclohydrolase-2</fullName>
            <ecNumber evidence="17">3.5.4.25</ecNumber>
        </recommendedName>
        <alternativeName>
            <fullName evidence="17">GTP cyclohydrolase II</fullName>
        </alternativeName>
    </domain>
</protein>
<comment type="cofactor">
    <cofactor evidence="17">
        <name>Mg(2+)</name>
        <dbReference type="ChEBI" id="CHEBI:18420"/>
    </cofactor>
    <cofactor evidence="17">
        <name>Mn(2+)</name>
        <dbReference type="ChEBI" id="CHEBI:29035"/>
    </cofactor>
    <text evidence="17">Binds 2 divalent metal cations per subunit. Magnesium or manganese.</text>
</comment>
<feature type="binding site" evidence="17">
    <location>
        <position position="295"/>
    </location>
    <ligand>
        <name>Zn(2+)</name>
        <dbReference type="ChEBI" id="CHEBI:29105"/>
        <note>catalytic</note>
    </ligand>
</feature>
<feature type="active site" description="Proton acceptor; for GTP cyclohydrolase activity" evidence="17">
    <location>
        <position position="355"/>
    </location>
</feature>
<feature type="binding site" evidence="17">
    <location>
        <position position="343"/>
    </location>
    <ligand>
        <name>GTP</name>
        <dbReference type="ChEBI" id="CHEBI:37565"/>
    </ligand>
</feature>
<dbReference type="GO" id="GO:0003935">
    <property type="term" value="F:GTP cyclohydrolase II activity"/>
    <property type="evidence" value="ECO:0007669"/>
    <property type="project" value="UniProtKB-EC"/>
</dbReference>
<comment type="pathway">
    <text evidence="3 17">Cofactor biosynthesis; riboflavin biosynthesis; 5-amino-6-(D-ribitylamino)uracil from GTP: step 1/4.</text>
</comment>
<evidence type="ECO:0000256" key="18">
    <source>
        <dbReference type="SAM" id="MobiDB-lite"/>
    </source>
</evidence>
<dbReference type="NCBIfam" id="TIGR00505">
    <property type="entry name" value="ribA"/>
    <property type="match status" value="1"/>
</dbReference>
<proteinExistence type="inferred from homology"/>
<evidence type="ECO:0000313" key="20">
    <source>
        <dbReference type="EMBL" id="QHN35436.1"/>
    </source>
</evidence>
<evidence type="ECO:0000256" key="1">
    <source>
        <dbReference type="ARBA" id="ARBA00000141"/>
    </source>
</evidence>
<evidence type="ECO:0000256" key="15">
    <source>
        <dbReference type="ARBA" id="ARBA00023268"/>
    </source>
</evidence>
<dbReference type="EMBL" id="CP045809">
    <property type="protein sequence ID" value="QHN35436.1"/>
    <property type="molecule type" value="Genomic_DNA"/>
</dbReference>
<keyword evidence="11 17" id="KW-0460">Magnesium</keyword>
<dbReference type="Gene3D" id="3.40.50.10990">
    <property type="entry name" value="GTP cyclohydrolase II"/>
    <property type="match status" value="1"/>
</dbReference>
<dbReference type="PANTHER" id="PTHR21327:SF18">
    <property type="entry name" value="3,4-DIHYDROXY-2-BUTANONE 4-PHOSPHATE SYNTHASE"/>
    <property type="match status" value="1"/>
</dbReference>
<feature type="binding site" evidence="17">
    <location>
        <position position="47"/>
    </location>
    <ligand>
        <name>Mg(2+)</name>
        <dbReference type="ChEBI" id="CHEBI:18420"/>
        <label>1</label>
    </ligand>
</feature>
<feature type="region of interest" description="DHBP synthase" evidence="17">
    <location>
        <begin position="1"/>
        <end position="222"/>
    </location>
</feature>
<dbReference type="InterPro" id="IPR032677">
    <property type="entry name" value="GTP_cyclohydro_II"/>
</dbReference>
<feature type="binding site" evidence="17">
    <location>
        <position position="378"/>
    </location>
    <ligand>
        <name>GTP</name>
        <dbReference type="ChEBI" id="CHEBI:37565"/>
    </ligand>
</feature>
<gene>
    <name evidence="17" type="primary">ribBA</name>
    <name evidence="20" type="ORF">GII31_11625</name>
</gene>
<evidence type="ECO:0000259" key="19">
    <source>
        <dbReference type="Pfam" id="PF00925"/>
    </source>
</evidence>